<comment type="caution">
    <text evidence="1">The sequence shown here is derived from an EMBL/GenBank/DDBJ whole genome shotgun (WGS) entry which is preliminary data.</text>
</comment>
<dbReference type="AlphaFoldDB" id="A0A1E3I7S5"/>
<reference evidence="1 2" key="1">
    <citation type="submission" date="2016-06" db="EMBL/GenBank/DDBJ databases">
        <title>Evolution of pathogenesis and genome organization in the Tremellales.</title>
        <authorList>
            <person name="Cuomo C."/>
            <person name="Litvintseva A."/>
            <person name="Heitman J."/>
            <person name="Chen Y."/>
            <person name="Sun S."/>
            <person name="Springer D."/>
            <person name="Dromer F."/>
            <person name="Young S."/>
            <person name="Zeng Q."/>
            <person name="Chapman S."/>
            <person name="Gujja S."/>
            <person name="Saif S."/>
            <person name="Birren B."/>
        </authorList>
    </citation>
    <scope>NUCLEOTIDE SEQUENCE [LARGE SCALE GENOMIC DNA]</scope>
    <source>
        <strain evidence="1 2">CBS 6039</strain>
    </source>
</reference>
<proteinExistence type="predicted"/>
<name>A0A1E3I7S5_9TREE</name>
<dbReference type="EMBL" id="AWGJ01000001">
    <property type="protein sequence ID" value="ODN84699.1"/>
    <property type="molecule type" value="Genomic_DNA"/>
</dbReference>
<organism evidence="1 2">
    <name type="scientific">Cryptococcus amylolentus CBS 6039</name>
    <dbReference type="NCBI Taxonomy" id="1295533"/>
    <lineage>
        <taxon>Eukaryota</taxon>
        <taxon>Fungi</taxon>
        <taxon>Dikarya</taxon>
        <taxon>Basidiomycota</taxon>
        <taxon>Agaricomycotina</taxon>
        <taxon>Tremellomycetes</taxon>
        <taxon>Tremellales</taxon>
        <taxon>Cryptococcaceae</taxon>
        <taxon>Cryptococcus</taxon>
    </lineage>
</organism>
<accession>A0A1E3I7S5</accession>
<dbReference type="GeneID" id="30151900"/>
<evidence type="ECO:0000313" key="2">
    <source>
        <dbReference type="Proteomes" id="UP000094065"/>
    </source>
</evidence>
<dbReference type="Proteomes" id="UP000094065">
    <property type="component" value="Unassembled WGS sequence"/>
</dbReference>
<protein>
    <submittedName>
        <fullName evidence="1">Uncharacterized protein</fullName>
    </submittedName>
</protein>
<keyword evidence="2" id="KW-1185">Reference proteome</keyword>
<gene>
    <name evidence="1" type="ORF">L202_00591</name>
</gene>
<evidence type="ECO:0000313" key="1">
    <source>
        <dbReference type="EMBL" id="ODN84699.1"/>
    </source>
</evidence>
<dbReference type="RefSeq" id="XP_018998502.1">
    <property type="nucleotide sequence ID" value="XM_019133797.1"/>
</dbReference>
<sequence length="113" mass="12570">MAPRARKNVTYGSFTCSRYSTTSLFSGSSATHCLILLAELMPHACISVKTFALRGGFGRTLQRRRRKLRKALGWADCSPTALSNARQVVSFENLTWWPILVPPSLVHVFQAIS</sequence>